<feature type="region of interest" description="Disordered" evidence="6">
    <location>
        <begin position="70"/>
        <end position="122"/>
    </location>
</feature>
<feature type="domain" description="Zn(2)-C6 fungal-type" evidence="7">
    <location>
        <begin position="18"/>
        <end position="50"/>
    </location>
</feature>
<proteinExistence type="predicted"/>
<evidence type="ECO:0000256" key="6">
    <source>
        <dbReference type="SAM" id="MobiDB-lite"/>
    </source>
</evidence>
<evidence type="ECO:0000256" key="1">
    <source>
        <dbReference type="ARBA" id="ARBA00004123"/>
    </source>
</evidence>
<keyword evidence="5" id="KW-0539">Nucleus</keyword>
<reference evidence="8 9" key="1">
    <citation type="submission" date="2014-04" db="EMBL/GenBank/DDBJ databases">
        <authorList>
            <consortium name="DOE Joint Genome Institute"/>
            <person name="Kuo A."/>
            <person name="Kohler A."/>
            <person name="Nagy L.G."/>
            <person name="Floudas D."/>
            <person name="Copeland A."/>
            <person name="Barry K.W."/>
            <person name="Cichocki N."/>
            <person name="Veneault-Fourrey C."/>
            <person name="LaButti K."/>
            <person name="Lindquist E.A."/>
            <person name="Lipzen A."/>
            <person name="Lundell T."/>
            <person name="Morin E."/>
            <person name="Murat C."/>
            <person name="Sun H."/>
            <person name="Tunlid A."/>
            <person name="Henrissat B."/>
            <person name="Grigoriev I.V."/>
            <person name="Hibbett D.S."/>
            <person name="Martin F."/>
            <person name="Nordberg H.P."/>
            <person name="Cantor M.N."/>
            <person name="Hua S.X."/>
        </authorList>
    </citation>
    <scope>NUCLEOTIDE SEQUENCE [LARGE SCALE GENOMIC DNA]</scope>
    <source>
        <strain evidence="8 9">LaAM-08-1</strain>
    </source>
</reference>
<evidence type="ECO:0000256" key="2">
    <source>
        <dbReference type="ARBA" id="ARBA00022723"/>
    </source>
</evidence>
<dbReference type="PROSITE" id="PS50048">
    <property type="entry name" value="ZN2_CY6_FUNGAL_2"/>
    <property type="match status" value="1"/>
</dbReference>
<accession>A0A0C9WJE3</accession>
<keyword evidence="2" id="KW-0479">Metal-binding</keyword>
<dbReference type="GO" id="GO:0006351">
    <property type="term" value="P:DNA-templated transcription"/>
    <property type="evidence" value="ECO:0007669"/>
    <property type="project" value="InterPro"/>
</dbReference>
<dbReference type="CDD" id="cd14725">
    <property type="entry name" value="ZIP_Gal4-like_2"/>
    <property type="match status" value="1"/>
</dbReference>
<dbReference type="EMBL" id="KN838788">
    <property type="protein sequence ID" value="KIJ94544.1"/>
    <property type="molecule type" value="Genomic_DNA"/>
</dbReference>
<dbReference type="Pfam" id="PF00172">
    <property type="entry name" value="Zn_clus"/>
    <property type="match status" value="1"/>
</dbReference>
<dbReference type="CDD" id="cd00067">
    <property type="entry name" value="GAL4"/>
    <property type="match status" value="1"/>
</dbReference>
<gene>
    <name evidence="8" type="ORF">K443DRAFT_356365</name>
</gene>
<dbReference type="HOGENOM" id="CLU_022337_1_0_1"/>
<name>A0A0C9WJE3_9AGAR</name>
<dbReference type="SMART" id="SM00066">
    <property type="entry name" value="GAL4"/>
    <property type="match status" value="1"/>
</dbReference>
<dbReference type="OrthoDB" id="2123952at2759"/>
<organism evidence="8 9">
    <name type="scientific">Laccaria amethystina LaAM-08-1</name>
    <dbReference type="NCBI Taxonomy" id="1095629"/>
    <lineage>
        <taxon>Eukaryota</taxon>
        <taxon>Fungi</taxon>
        <taxon>Dikarya</taxon>
        <taxon>Basidiomycota</taxon>
        <taxon>Agaricomycotina</taxon>
        <taxon>Agaricomycetes</taxon>
        <taxon>Agaricomycetidae</taxon>
        <taxon>Agaricales</taxon>
        <taxon>Agaricineae</taxon>
        <taxon>Hydnangiaceae</taxon>
        <taxon>Laccaria</taxon>
    </lineage>
</organism>
<feature type="compositionally biased region" description="Low complexity" evidence="6">
    <location>
        <begin position="79"/>
        <end position="95"/>
    </location>
</feature>
<keyword evidence="4" id="KW-0804">Transcription</keyword>
<evidence type="ECO:0000313" key="8">
    <source>
        <dbReference type="EMBL" id="KIJ94544.1"/>
    </source>
</evidence>
<dbReference type="InterPro" id="IPR007219">
    <property type="entry name" value="XnlR_reg_dom"/>
</dbReference>
<sequence>MPPATKSDTTGNLRRGLACLSCRRRKLKCDGLRPVCQQCTKMKRPDECQYDDSKRKSRTQMLREKLSALEERVRELESESSSSNHGGSPSSLNSLQVSNEETGEDRDPGSSKAHSRRASAVTASSSASPLLYFNDELKVPDWRKGTSSSEPSMSIQPSPFLPVAPLPPYSRGRSLDNIQSSLIPSTDTSKSISYEMHAFLIQTFTAHQKQCCFYADLSRFNKFPLLSNTEPPVDSVPGHPQPALSNAVYLLGCHFARSPLCSDLQPAFMKQTLHEIVQSLRNPEPQIDVIQASCLLAQYFYFNGRAIEGYRHSFAATRMSVGLGLHQIRPPDLQSESVDDFMSHDWGAIADRVTVFWQIFVVDRLWSAANGLITALPDEKSSCRRITTPLPTTSGFMQDGANSPAPALFDLQSDHVHFSNLTIPALKAMAACLFDRTSRVHSSTTKDGATWANHRSADAALNRIMHLLPPFQGVEAWRTEAPFIDMDMYTVHMMIYVSTIHLQPIESVNLKLEWAANGIVGLVTLLHEADYPFLDPIVAVCWAGVVKSFMKILKGNTIMNNSTTGSSLYTTGYIHQCVNLLSSALRTLSVYIPLAVELLRTIDAERMELIPLGQPYGMSQPLEIVPQPLQLVSLVS</sequence>
<dbReference type="AlphaFoldDB" id="A0A0C9WJE3"/>
<evidence type="ECO:0000259" key="7">
    <source>
        <dbReference type="PROSITE" id="PS50048"/>
    </source>
</evidence>
<dbReference type="SUPFAM" id="SSF57701">
    <property type="entry name" value="Zn2/Cys6 DNA-binding domain"/>
    <property type="match status" value="1"/>
</dbReference>
<evidence type="ECO:0000256" key="5">
    <source>
        <dbReference type="ARBA" id="ARBA00023242"/>
    </source>
</evidence>
<evidence type="ECO:0000256" key="3">
    <source>
        <dbReference type="ARBA" id="ARBA00023015"/>
    </source>
</evidence>
<dbReference type="InterPro" id="IPR036864">
    <property type="entry name" value="Zn2-C6_fun-type_DNA-bd_sf"/>
</dbReference>
<dbReference type="STRING" id="1095629.A0A0C9WJE3"/>
<dbReference type="Proteomes" id="UP000054477">
    <property type="component" value="Unassembled WGS sequence"/>
</dbReference>
<dbReference type="Pfam" id="PF04082">
    <property type="entry name" value="Fungal_trans"/>
    <property type="match status" value="1"/>
</dbReference>
<dbReference type="Gene3D" id="4.10.240.10">
    <property type="entry name" value="Zn(2)-C6 fungal-type DNA-binding domain"/>
    <property type="match status" value="1"/>
</dbReference>
<evidence type="ECO:0000313" key="9">
    <source>
        <dbReference type="Proteomes" id="UP000054477"/>
    </source>
</evidence>
<keyword evidence="3" id="KW-0805">Transcription regulation</keyword>
<dbReference type="PANTHER" id="PTHR47338:SF29">
    <property type="entry name" value="ZN(2)-C6 FUNGAL-TYPE DOMAIN-CONTAINING PROTEIN"/>
    <property type="match status" value="1"/>
</dbReference>
<dbReference type="InterPro" id="IPR001138">
    <property type="entry name" value="Zn2Cys6_DnaBD"/>
</dbReference>
<dbReference type="InterPro" id="IPR050815">
    <property type="entry name" value="TF_fung"/>
</dbReference>
<comment type="subcellular location">
    <subcellularLocation>
        <location evidence="1">Nucleus</location>
    </subcellularLocation>
</comment>
<dbReference type="PANTHER" id="PTHR47338">
    <property type="entry name" value="ZN(II)2CYS6 TRANSCRIPTION FACTOR (EUROFUNG)-RELATED"/>
    <property type="match status" value="1"/>
</dbReference>
<dbReference type="GO" id="GO:0005634">
    <property type="term" value="C:nucleus"/>
    <property type="evidence" value="ECO:0007669"/>
    <property type="project" value="UniProtKB-SubCell"/>
</dbReference>
<dbReference type="PROSITE" id="PS00463">
    <property type="entry name" value="ZN2_CY6_FUNGAL_1"/>
    <property type="match status" value="1"/>
</dbReference>
<evidence type="ECO:0000256" key="4">
    <source>
        <dbReference type="ARBA" id="ARBA00023163"/>
    </source>
</evidence>
<reference evidence="9" key="2">
    <citation type="submission" date="2015-01" db="EMBL/GenBank/DDBJ databases">
        <title>Evolutionary Origins and Diversification of the Mycorrhizal Mutualists.</title>
        <authorList>
            <consortium name="DOE Joint Genome Institute"/>
            <consortium name="Mycorrhizal Genomics Consortium"/>
            <person name="Kohler A."/>
            <person name="Kuo A."/>
            <person name="Nagy L.G."/>
            <person name="Floudas D."/>
            <person name="Copeland A."/>
            <person name="Barry K.W."/>
            <person name="Cichocki N."/>
            <person name="Veneault-Fourrey C."/>
            <person name="LaButti K."/>
            <person name="Lindquist E.A."/>
            <person name="Lipzen A."/>
            <person name="Lundell T."/>
            <person name="Morin E."/>
            <person name="Murat C."/>
            <person name="Riley R."/>
            <person name="Ohm R."/>
            <person name="Sun H."/>
            <person name="Tunlid A."/>
            <person name="Henrissat B."/>
            <person name="Grigoriev I.V."/>
            <person name="Hibbett D.S."/>
            <person name="Martin F."/>
        </authorList>
    </citation>
    <scope>NUCLEOTIDE SEQUENCE [LARGE SCALE GENOMIC DNA]</scope>
    <source>
        <strain evidence="9">LaAM-08-1</strain>
    </source>
</reference>
<keyword evidence="9" id="KW-1185">Reference proteome</keyword>
<protein>
    <recommendedName>
        <fullName evidence="7">Zn(2)-C6 fungal-type domain-containing protein</fullName>
    </recommendedName>
</protein>
<dbReference type="GO" id="GO:0003677">
    <property type="term" value="F:DNA binding"/>
    <property type="evidence" value="ECO:0007669"/>
    <property type="project" value="InterPro"/>
</dbReference>
<dbReference type="CDD" id="cd12148">
    <property type="entry name" value="fungal_TF_MHR"/>
    <property type="match status" value="1"/>
</dbReference>
<dbReference type="GO" id="GO:0000981">
    <property type="term" value="F:DNA-binding transcription factor activity, RNA polymerase II-specific"/>
    <property type="evidence" value="ECO:0007669"/>
    <property type="project" value="InterPro"/>
</dbReference>
<dbReference type="GO" id="GO:0008270">
    <property type="term" value="F:zinc ion binding"/>
    <property type="evidence" value="ECO:0007669"/>
    <property type="project" value="InterPro"/>
</dbReference>